<proteinExistence type="inferred from homology"/>
<dbReference type="GO" id="GO:0005737">
    <property type="term" value="C:cytoplasm"/>
    <property type="evidence" value="ECO:0007669"/>
    <property type="project" value="UniProtKB-SubCell"/>
</dbReference>
<dbReference type="PANTHER" id="PTHR10741">
    <property type="entry name" value="TRANSLIN AND TRANSLIN ASSOCIATED PROTEIN X"/>
    <property type="match status" value="1"/>
</dbReference>
<dbReference type="InterPro" id="IPR002848">
    <property type="entry name" value="Translin_fam"/>
</dbReference>
<evidence type="ECO:0000256" key="4">
    <source>
        <dbReference type="ARBA" id="ARBA00022490"/>
    </source>
</evidence>
<evidence type="ECO:0000256" key="2">
    <source>
        <dbReference type="ARBA" id="ARBA00004496"/>
    </source>
</evidence>
<dbReference type="Pfam" id="PF01997">
    <property type="entry name" value="Translin"/>
    <property type="match status" value="1"/>
</dbReference>
<dbReference type="CDD" id="cd14820">
    <property type="entry name" value="TRAX"/>
    <property type="match status" value="1"/>
</dbReference>
<gene>
    <name evidence="6" type="ORF">MJAP1_003050</name>
</gene>
<dbReference type="InterPro" id="IPR016069">
    <property type="entry name" value="Translin_C"/>
</dbReference>
<dbReference type="GO" id="GO:0043565">
    <property type="term" value="F:sequence-specific DNA binding"/>
    <property type="evidence" value="ECO:0007669"/>
    <property type="project" value="InterPro"/>
</dbReference>
<evidence type="ECO:0000313" key="6">
    <source>
        <dbReference type="EMBL" id="WFD40066.1"/>
    </source>
</evidence>
<evidence type="ECO:0000256" key="5">
    <source>
        <dbReference type="ARBA" id="ARBA00023242"/>
    </source>
</evidence>
<evidence type="ECO:0000313" key="7">
    <source>
        <dbReference type="Proteomes" id="UP001217754"/>
    </source>
</evidence>
<keyword evidence="7" id="KW-1185">Reference proteome</keyword>
<protein>
    <recommendedName>
        <fullName evidence="8">Translin</fullName>
    </recommendedName>
</protein>
<evidence type="ECO:0000256" key="3">
    <source>
        <dbReference type="ARBA" id="ARBA00005902"/>
    </source>
</evidence>
<dbReference type="InterPro" id="IPR016068">
    <property type="entry name" value="Translin_N"/>
</dbReference>
<organism evidence="6 7">
    <name type="scientific">Malassezia japonica</name>
    <dbReference type="NCBI Taxonomy" id="223818"/>
    <lineage>
        <taxon>Eukaryota</taxon>
        <taxon>Fungi</taxon>
        <taxon>Dikarya</taxon>
        <taxon>Basidiomycota</taxon>
        <taxon>Ustilaginomycotina</taxon>
        <taxon>Malasseziomycetes</taxon>
        <taxon>Malasseziales</taxon>
        <taxon>Malasseziaceae</taxon>
        <taxon>Malassezia</taxon>
    </lineage>
</organism>
<keyword evidence="5" id="KW-0539">Nucleus</keyword>
<dbReference type="GO" id="GO:0005634">
    <property type="term" value="C:nucleus"/>
    <property type="evidence" value="ECO:0007669"/>
    <property type="project" value="UniProtKB-SubCell"/>
</dbReference>
<comment type="subcellular location">
    <subcellularLocation>
        <location evidence="2">Cytoplasm</location>
    </subcellularLocation>
    <subcellularLocation>
        <location evidence="1">Nucleus</location>
    </subcellularLocation>
</comment>
<sequence length="227" mass="25442">MAEGLPSVFEAYRDEIDAYNDRRERLIKTSRDVTALSKKLIFHLHRYSVAHGWPTEPGREANAKLLRDAHTKLEEVYAMLRSCADVEELASTSAQPSPNMLRFERFVGASLEEMIEGASFLYFLEHDALIPLSVLQAALSTEQGILLYITPMRYLLGLSDLTGELMRFAINSVASPNASSIIARVVGMQRAIYEALEPLAPFQAEIRKKQQVSFTSLRKVEDGTCVC</sequence>
<dbReference type="Proteomes" id="UP001217754">
    <property type="component" value="Chromosome 5"/>
</dbReference>
<dbReference type="Gene3D" id="1.20.58.190">
    <property type="entry name" value="Translin, domain 1"/>
    <property type="match status" value="1"/>
</dbReference>
<dbReference type="Gene3D" id="1.20.58.200">
    <property type="entry name" value="Translin, domain 2"/>
    <property type="match status" value="1"/>
</dbReference>
<dbReference type="InterPro" id="IPR036081">
    <property type="entry name" value="Translin_sf"/>
</dbReference>
<name>A0AAF0JGL1_9BASI</name>
<dbReference type="SUPFAM" id="SSF74784">
    <property type="entry name" value="Translin"/>
    <property type="match status" value="1"/>
</dbReference>
<comment type="similarity">
    <text evidence="3">Belongs to the translin family.</text>
</comment>
<dbReference type="GeneID" id="85226701"/>
<evidence type="ECO:0008006" key="8">
    <source>
        <dbReference type="Google" id="ProtNLM"/>
    </source>
</evidence>
<accession>A0AAF0JGL1</accession>
<dbReference type="AlphaFoldDB" id="A0AAF0JGL1"/>
<reference evidence="6" key="1">
    <citation type="submission" date="2023-03" db="EMBL/GenBank/DDBJ databases">
        <title>Mating type loci evolution in Malassezia.</title>
        <authorList>
            <person name="Coelho M.A."/>
        </authorList>
    </citation>
    <scope>NUCLEOTIDE SEQUENCE</scope>
    <source>
        <strain evidence="6">CBS 9431</strain>
    </source>
</reference>
<dbReference type="EMBL" id="CP119962">
    <property type="protein sequence ID" value="WFD40066.1"/>
    <property type="molecule type" value="Genomic_DNA"/>
</dbReference>
<dbReference type="RefSeq" id="XP_060122963.1">
    <property type="nucleotide sequence ID" value="XM_060266980.1"/>
</dbReference>
<evidence type="ECO:0000256" key="1">
    <source>
        <dbReference type="ARBA" id="ARBA00004123"/>
    </source>
</evidence>
<keyword evidence="4" id="KW-0963">Cytoplasm</keyword>